<dbReference type="Gene3D" id="3.30.565.10">
    <property type="entry name" value="Histidine kinase-like ATPase, C-terminal domain"/>
    <property type="match status" value="1"/>
</dbReference>
<dbReference type="GO" id="GO:0000155">
    <property type="term" value="F:phosphorelay sensor kinase activity"/>
    <property type="evidence" value="ECO:0007669"/>
    <property type="project" value="InterPro"/>
</dbReference>
<dbReference type="Proteomes" id="UP000268007">
    <property type="component" value="Unassembled WGS sequence"/>
</dbReference>
<dbReference type="PANTHER" id="PTHR34220">
    <property type="entry name" value="SENSOR HISTIDINE KINASE YPDA"/>
    <property type="match status" value="1"/>
</dbReference>
<gene>
    <name evidence="2" type="ORF">BDD43_0655</name>
</gene>
<dbReference type="RefSeq" id="WP_162846968.1">
    <property type="nucleotide sequence ID" value="NZ_RBKU01000001.1"/>
</dbReference>
<sequence>MLKRRIRASKEKQTEIEQSLRRVQAQLNPHFTFNALSSIQGLINTNQINDANYYLHEFSALLRQTLNRSQYIFNTLDKEIEMMNTYIGLEQLRFSFLSDIQISKTLNLRDIEIPTLILQPLIENAIKHGVSVLGDKGQLQISYKEGQQPGALVIIIRDNGNSFDDGAAYGYGLKLTLERIAAINKLKREKAISLEFNKYAGTAISLIFNNWI</sequence>
<evidence type="ECO:0000259" key="1">
    <source>
        <dbReference type="Pfam" id="PF06580"/>
    </source>
</evidence>
<evidence type="ECO:0000313" key="2">
    <source>
        <dbReference type="EMBL" id="RKR80534.1"/>
    </source>
</evidence>
<dbReference type="InterPro" id="IPR036890">
    <property type="entry name" value="HATPase_C_sf"/>
</dbReference>
<keyword evidence="3" id="KW-1185">Reference proteome</keyword>
<proteinExistence type="predicted"/>
<organism evidence="2 3">
    <name type="scientific">Mucilaginibacter gracilis</name>
    <dbReference type="NCBI Taxonomy" id="423350"/>
    <lineage>
        <taxon>Bacteria</taxon>
        <taxon>Pseudomonadati</taxon>
        <taxon>Bacteroidota</taxon>
        <taxon>Sphingobacteriia</taxon>
        <taxon>Sphingobacteriales</taxon>
        <taxon>Sphingobacteriaceae</taxon>
        <taxon>Mucilaginibacter</taxon>
    </lineage>
</organism>
<dbReference type="InterPro" id="IPR010559">
    <property type="entry name" value="Sig_transdc_His_kin_internal"/>
</dbReference>
<reference evidence="2 3" key="1">
    <citation type="submission" date="2018-10" db="EMBL/GenBank/DDBJ databases">
        <title>Genomic Encyclopedia of Archaeal and Bacterial Type Strains, Phase II (KMG-II): from individual species to whole genera.</title>
        <authorList>
            <person name="Goeker M."/>
        </authorList>
    </citation>
    <scope>NUCLEOTIDE SEQUENCE [LARGE SCALE GENOMIC DNA]</scope>
    <source>
        <strain evidence="2 3">DSM 18602</strain>
    </source>
</reference>
<keyword evidence="2" id="KW-0808">Transferase</keyword>
<dbReference type="PANTHER" id="PTHR34220:SF7">
    <property type="entry name" value="SENSOR HISTIDINE KINASE YPDA"/>
    <property type="match status" value="1"/>
</dbReference>
<protein>
    <submittedName>
        <fullName evidence="2">Histidine kinase</fullName>
    </submittedName>
</protein>
<dbReference type="EMBL" id="RBKU01000001">
    <property type="protein sequence ID" value="RKR80534.1"/>
    <property type="molecule type" value="Genomic_DNA"/>
</dbReference>
<comment type="caution">
    <text evidence="2">The sequence shown here is derived from an EMBL/GenBank/DDBJ whole genome shotgun (WGS) entry which is preliminary data.</text>
</comment>
<keyword evidence="2" id="KW-0418">Kinase</keyword>
<dbReference type="Pfam" id="PF06580">
    <property type="entry name" value="His_kinase"/>
    <property type="match status" value="1"/>
</dbReference>
<feature type="domain" description="Signal transduction histidine kinase internal region" evidence="1">
    <location>
        <begin position="20"/>
        <end position="95"/>
    </location>
</feature>
<evidence type="ECO:0000313" key="3">
    <source>
        <dbReference type="Proteomes" id="UP000268007"/>
    </source>
</evidence>
<accession>A0A495IWX1</accession>
<dbReference type="GO" id="GO:0016020">
    <property type="term" value="C:membrane"/>
    <property type="evidence" value="ECO:0007669"/>
    <property type="project" value="InterPro"/>
</dbReference>
<dbReference type="AlphaFoldDB" id="A0A495IWX1"/>
<dbReference type="InterPro" id="IPR050640">
    <property type="entry name" value="Bact_2-comp_sensor_kinase"/>
</dbReference>
<dbReference type="SUPFAM" id="SSF55874">
    <property type="entry name" value="ATPase domain of HSP90 chaperone/DNA topoisomerase II/histidine kinase"/>
    <property type="match status" value="1"/>
</dbReference>
<name>A0A495IWX1_9SPHI</name>